<feature type="transmembrane region" description="Helical" evidence="7">
    <location>
        <begin position="53"/>
        <end position="75"/>
    </location>
</feature>
<comment type="similarity">
    <text evidence="5">Belongs to the SAT4 family.</text>
</comment>
<dbReference type="PANTHER" id="PTHR33048">
    <property type="entry name" value="PTH11-LIKE INTEGRAL MEMBRANE PROTEIN (AFU_ORTHOLOGUE AFUA_5G11245)"/>
    <property type="match status" value="1"/>
</dbReference>
<evidence type="ECO:0000256" key="5">
    <source>
        <dbReference type="ARBA" id="ARBA00038359"/>
    </source>
</evidence>
<feature type="domain" description="Rhodopsin" evidence="8">
    <location>
        <begin position="34"/>
        <end position="260"/>
    </location>
</feature>
<reference evidence="10" key="1">
    <citation type="submission" date="2019-06" db="EMBL/GenBank/DDBJ databases">
        <title>Draft genome sequence of the griseofulvin-producing fungus Xylaria cubensis strain G536.</title>
        <authorList>
            <person name="Mead M.E."/>
            <person name="Raja H.A."/>
            <person name="Steenwyk J.L."/>
            <person name="Knowles S.L."/>
            <person name="Oberlies N.H."/>
            <person name="Rokas A."/>
        </authorList>
    </citation>
    <scope>NUCLEOTIDE SEQUENCE [LARGE SCALE GENOMIC DNA]</scope>
    <source>
        <strain evidence="10">G536</strain>
    </source>
</reference>
<dbReference type="PANTHER" id="PTHR33048:SF47">
    <property type="entry name" value="INTEGRAL MEMBRANE PROTEIN-RELATED"/>
    <property type="match status" value="1"/>
</dbReference>
<feature type="transmembrane region" description="Helical" evidence="7">
    <location>
        <begin position="87"/>
        <end position="108"/>
    </location>
</feature>
<evidence type="ECO:0000256" key="4">
    <source>
        <dbReference type="ARBA" id="ARBA00023136"/>
    </source>
</evidence>
<evidence type="ECO:0000256" key="1">
    <source>
        <dbReference type="ARBA" id="ARBA00004141"/>
    </source>
</evidence>
<organism evidence="9 10">
    <name type="scientific">Xylaria flabelliformis</name>
    <dbReference type="NCBI Taxonomy" id="2512241"/>
    <lineage>
        <taxon>Eukaryota</taxon>
        <taxon>Fungi</taxon>
        <taxon>Dikarya</taxon>
        <taxon>Ascomycota</taxon>
        <taxon>Pezizomycotina</taxon>
        <taxon>Sordariomycetes</taxon>
        <taxon>Xylariomycetidae</taxon>
        <taxon>Xylariales</taxon>
        <taxon>Xylariaceae</taxon>
        <taxon>Xylaria</taxon>
    </lineage>
</organism>
<sequence length="306" mass="34436">MFLCQSGRAGGCDRERHFPVLYAFVVFSSIIVALRFAVRLIERIPMWWDDYAALLSALISVAFTIICGVSSKFGIGLDLWAVQQENISTILILGWAGQLCYVVSRFLIRVSIILFMMRIFRSSSARQAINGMLILNAAITITYLFSVIFQCIPLSYIWEAWDGLHDGHCSNQWAIFFSAGIITTLLDFVLILLPVRWISQVQFPRSKKITSLCMFSLGVFIIRIFSLYKFTHSQNVTRYLTNVAFWCGLELYAANICAKKPIGSTSQSASGSHTKSSSRKRLANDDGFDHSQFEESSATNDDLPRG</sequence>
<feature type="compositionally biased region" description="Polar residues" evidence="6">
    <location>
        <begin position="263"/>
        <end position="275"/>
    </location>
</feature>
<evidence type="ECO:0000256" key="3">
    <source>
        <dbReference type="ARBA" id="ARBA00022989"/>
    </source>
</evidence>
<evidence type="ECO:0000259" key="8">
    <source>
        <dbReference type="Pfam" id="PF20684"/>
    </source>
</evidence>
<keyword evidence="3 7" id="KW-1133">Transmembrane helix</keyword>
<feature type="transmembrane region" description="Helical" evidence="7">
    <location>
        <begin position="209"/>
        <end position="228"/>
    </location>
</feature>
<dbReference type="Proteomes" id="UP000319160">
    <property type="component" value="Unassembled WGS sequence"/>
</dbReference>
<dbReference type="AlphaFoldDB" id="A0A553HNY0"/>
<accession>A0A553HNY0</accession>
<dbReference type="InterPro" id="IPR052337">
    <property type="entry name" value="SAT4-like"/>
</dbReference>
<proteinExistence type="inferred from homology"/>
<evidence type="ECO:0000256" key="2">
    <source>
        <dbReference type="ARBA" id="ARBA00022692"/>
    </source>
</evidence>
<feature type="region of interest" description="Disordered" evidence="6">
    <location>
        <begin position="263"/>
        <end position="306"/>
    </location>
</feature>
<dbReference type="Pfam" id="PF20684">
    <property type="entry name" value="Fung_rhodopsin"/>
    <property type="match status" value="1"/>
</dbReference>
<gene>
    <name evidence="9" type="ORF">FHL15_009412</name>
</gene>
<keyword evidence="10" id="KW-1185">Reference proteome</keyword>
<dbReference type="OrthoDB" id="2496787at2759"/>
<dbReference type="InterPro" id="IPR049326">
    <property type="entry name" value="Rhodopsin_dom_fungi"/>
</dbReference>
<keyword evidence="2 7" id="KW-0812">Transmembrane</keyword>
<comment type="subcellular location">
    <subcellularLocation>
        <location evidence="1">Membrane</location>
        <topology evidence="1">Multi-pass membrane protein</topology>
    </subcellularLocation>
</comment>
<keyword evidence="4 7" id="KW-0472">Membrane</keyword>
<dbReference type="EMBL" id="VFLP01000064">
    <property type="protein sequence ID" value="TRX89662.1"/>
    <property type="molecule type" value="Genomic_DNA"/>
</dbReference>
<protein>
    <recommendedName>
        <fullName evidence="8">Rhodopsin domain-containing protein</fullName>
    </recommendedName>
</protein>
<evidence type="ECO:0000256" key="7">
    <source>
        <dbReference type="SAM" id="Phobius"/>
    </source>
</evidence>
<feature type="compositionally biased region" description="Basic and acidic residues" evidence="6">
    <location>
        <begin position="282"/>
        <end position="293"/>
    </location>
</feature>
<dbReference type="STRING" id="2512241.A0A553HNY0"/>
<comment type="caution">
    <text evidence="9">The sequence shown here is derived from an EMBL/GenBank/DDBJ whole genome shotgun (WGS) entry which is preliminary data.</text>
</comment>
<evidence type="ECO:0000313" key="9">
    <source>
        <dbReference type="EMBL" id="TRX89662.1"/>
    </source>
</evidence>
<dbReference type="GO" id="GO:0016020">
    <property type="term" value="C:membrane"/>
    <property type="evidence" value="ECO:0007669"/>
    <property type="project" value="UniProtKB-SubCell"/>
</dbReference>
<feature type="transmembrane region" description="Helical" evidence="7">
    <location>
        <begin position="20"/>
        <end position="41"/>
    </location>
</feature>
<evidence type="ECO:0000256" key="6">
    <source>
        <dbReference type="SAM" id="MobiDB-lite"/>
    </source>
</evidence>
<name>A0A553HNY0_9PEZI</name>
<evidence type="ECO:0000313" key="10">
    <source>
        <dbReference type="Proteomes" id="UP000319160"/>
    </source>
</evidence>
<feature type="transmembrane region" description="Helical" evidence="7">
    <location>
        <begin position="129"/>
        <end position="158"/>
    </location>
</feature>
<feature type="transmembrane region" description="Helical" evidence="7">
    <location>
        <begin position="173"/>
        <end position="197"/>
    </location>
</feature>